<organism evidence="7 8">
    <name type="scientific">Stephanodiscus triporus</name>
    <dbReference type="NCBI Taxonomy" id="2934178"/>
    <lineage>
        <taxon>Eukaryota</taxon>
        <taxon>Sar</taxon>
        <taxon>Stramenopiles</taxon>
        <taxon>Ochrophyta</taxon>
        <taxon>Bacillariophyta</taxon>
        <taxon>Coscinodiscophyceae</taxon>
        <taxon>Thalassiosirophycidae</taxon>
        <taxon>Stephanodiscales</taxon>
        <taxon>Stephanodiscaceae</taxon>
        <taxon>Stephanodiscus</taxon>
    </lineage>
</organism>
<dbReference type="PANTHER" id="PTHR16932:SF18">
    <property type="entry name" value="INTERFERON, ALPHA-INDUCIBLE PROTEIN 27-LIKE 2"/>
    <property type="match status" value="1"/>
</dbReference>
<comment type="caution">
    <text evidence="7">The sequence shown here is derived from an EMBL/GenBank/DDBJ whole genome shotgun (WGS) entry which is preliminary data.</text>
</comment>
<keyword evidence="8" id="KW-1185">Reference proteome</keyword>
<evidence type="ECO:0000256" key="3">
    <source>
        <dbReference type="ARBA" id="ARBA00022692"/>
    </source>
</evidence>
<proteinExistence type="inferred from homology"/>
<evidence type="ECO:0000256" key="5">
    <source>
        <dbReference type="ARBA" id="ARBA00023136"/>
    </source>
</evidence>
<evidence type="ECO:0008006" key="9">
    <source>
        <dbReference type="Google" id="ProtNLM"/>
    </source>
</evidence>
<keyword evidence="3 6" id="KW-0812">Transmembrane</keyword>
<name>A0ABD3MNL8_9STRA</name>
<dbReference type="AlphaFoldDB" id="A0ABD3MNL8"/>
<dbReference type="Pfam" id="PF06140">
    <property type="entry name" value="Ifi-6-16"/>
    <property type="match status" value="1"/>
</dbReference>
<dbReference type="InterPro" id="IPR038213">
    <property type="entry name" value="IFI6/IFI27-like_sf"/>
</dbReference>
<comment type="similarity">
    <text evidence="2">Belongs to the IFI6/IFI27 family.</text>
</comment>
<accession>A0ABD3MNL8</accession>
<evidence type="ECO:0000313" key="8">
    <source>
        <dbReference type="Proteomes" id="UP001530315"/>
    </source>
</evidence>
<keyword evidence="4 6" id="KW-1133">Transmembrane helix</keyword>
<evidence type="ECO:0000256" key="1">
    <source>
        <dbReference type="ARBA" id="ARBA00004141"/>
    </source>
</evidence>
<evidence type="ECO:0000256" key="6">
    <source>
        <dbReference type="SAM" id="Phobius"/>
    </source>
</evidence>
<dbReference type="GO" id="GO:0016020">
    <property type="term" value="C:membrane"/>
    <property type="evidence" value="ECO:0007669"/>
    <property type="project" value="UniProtKB-SubCell"/>
</dbReference>
<dbReference type="Gene3D" id="6.10.110.10">
    <property type="match status" value="1"/>
</dbReference>
<evidence type="ECO:0000256" key="4">
    <source>
        <dbReference type="ARBA" id="ARBA00022989"/>
    </source>
</evidence>
<protein>
    <recommendedName>
        <fullName evidence="9">Fascin domain-containing protein</fullName>
    </recommendedName>
</protein>
<dbReference type="Proteomes" id="UP001530315">
    <property type="component" value="Unassembled WGS sequence"/>
</dbReference>
<feature type="transmembrane region" description="Helical" evidence="6">
    <location>
        <begin position="274"/>
        <end position="304"/>
    </location>
</feature>
<dbReference type="Gene3D" id="2.80.10.50">
    <property type="match status" value="2"/>
</dbReference>
<reference evidence="7 8" key="1">
    <citation type="submission" date="2024-10" db="EMBL/GenBank/DDBJ databases">
        <title>Updated reference genomes for cyclostephanoid diatoms.</title>
        <authorList>
            <person name="Roberts W.R."/>
            <person name="Alverson A.J."/>
        </authorList>
    </citation>
    <scope>NUCLEOTIDE SEQUENCE [LARGE SCALE GENOMIC DNA]</scope>
    <source>
        <strain evidence="7 8">AJA276-08</strain>
    </source>
</reference>
<evidence type="ECO:0000313" key="7">
    <source>
        <dbReference type="EMBL" id="KAL3764468.1"/>
    </source>
</evidence>
<evidence type="ECO:0000256" key="2">
    <source>
        <dbReference type="ARBA" id="ARBA00007262"/>
    </source>
</evidence>
<gene>
    <name evidence="7" type="ORF">ACHAW5_000132</name>
</gene>
<dbReference type="EMBL" id="JALLAZ020001773">
    <property type="protein sequence ID" value="KAL3764468.1"/>
    <property type="molecule type" value="Genomic_DNA"/>
</dbReference>
<comment type="subcellular location">
    <subcellularLocation>
        <location evidence="1">Membrane</location>
        <topology evidence="1">Multi-pass membrane protein</topology>
    </subcellularLocation>
</comment>
<dbReference type="PANTHER" id="PTHR16932">
    <property type="entry name" value="INTERFERON ALPHA-INDUCIBLE PROTEIN 27"/>
    <property type="match status" value="1"/>
</dbReference>
<dbReference type="SUPFAM" id="SSF50405">
    <property type="entry name" value="Actin-crosslinking proteins"/>
    <property type="match status" value="2"/>
</dbReference>
<dbReference type="InterPro" id="IPR008999">
    <property type="entry name" value="Actin-crosslinking"/>
</dbReference>
<dbReference type="InterPro" id="IPR009311">
    <property type="entry name" value="IFI6/IFI27-like"/>
</dbReference>
<keyword evidence="5 6" id="KW-0472">Membrane</keyword>
<sequence length="402" mass="43525">MARENEASCDAIFVAKRPGQELLFISHPNYDRRLSCNIFGHIWMCGNWKGWEVWRFVKIDDDGTFIITSWTHDRKVLCSDRDGRVFTTENKEGTWEKWKVSLHQKSHGVRIQSVEHGRYLAFSGKDMYTMVKDEDTAWHLEPANLNRFFISSKCHDKRISSSNDHPFTHHNRKGWEKWVIEPTGATIGQFVIRSLKHGKYLVSSGGGKIIVSEFQHYWTICSSPYGGVFLQSVDTGGRLSCNEHGHVCTTDASEGWETFCLEPIMPGTISEKQIWSLVGIGITSIVLAVATPFAVMGAIGAIGFGAEGIAAGSMAAGMMSAEAIASGGGVIAGGTVATLQSVGAVGLGAAGASAAAAAGAAIGGLSSFGVVLAGQGLVNGQNKINLDEYAKHLPLCSWRIWK</sequence>